<evidence type="ECO:0000313" key="3">
    <source>
        <dbReference type="Proteomes" id="UP000285060"/>
    </source>
</evidence>
<feature type="region of interest" description="Disordered" evidence="1">
    <location>
        <begin position="1"/>
        <end position="59"/>
    </location>
</feature>
<dbReference type="VEuPathDB" id="FungiDB:H310_06561"/>
<evidence type="ECO:0000256" key="1">
    <source>
        <dbReference type="SAM" id="MobiDB-lite"/>
    </source>
</evidence>
<dbReference type="Proteomes" id="UP000285060">
    <property type="component" value="Unassembled WGS sequence"/>
</dbReference>
<evidence type="ECO:0000313" key="2">
    <source>
        <dbReference type="EMBL" id="RHY27720.1"/>
    </source>
</evidence>
<proteinExistence type="predicted"/>
<sequence>MRRCQLQSTRPLRSQMGPGPSAAEPVAAAAGATPTPASEPARTAAASYGADGRDDESMGASDRMVFNAPAIPQAPKFKGSTKTVRRQFMREYNQYLEQVAALQTTTTKPLVMPVSACIDHYTKKRLAMWELDKPADSVTEAEWVGWMRLGYDVITMLEGLMMTLELDNHEWVLREEGKMMVGIIIDAIKPAGLQEVVKEQTAKERNKFIRPFKTIEVVDLGVSGFFLGRLPRNVTNH</sequence>
<reference evidence="2 3" key="1">
    <citation type="submission" date="2018-08" db="EMBL/GenBank/DDBJ databases">
        <title>Aphanomyces genome sequencing and annotation.</title>
        <authorList>
            <person name="Minardi D."/>
            <person name="Oidtmann B."/>
            <person name="Van Der Giezen M."/>
            <person name="Studholme D.J."/>
        </authorList>
    </citation>
    <scope>NUCLEOTIDE SEQUENCE [LARGE SCALE GENOMIC DNA]</scope>
    <source>
        <strain evidence="2 3">NJM0002</strain>
    </source>
</reference>
<feature type="compositionally biased region" description="Polar residues" evidence="1">
    <location>
        <begin position="1"/>
        <end position="12"/>
    </location>
</feature>
<dbReference type="AlphaFoldDB" id="A0A3R6VUU3"/>
<gene>
    <name evidence="2" type="ORF">DYB32_006581</name>
</gene>
<accession>A0A3R6VUU3</accession>
<name>A0A3R6VUU3_9STRA</name>
<feature type="compositionally biased region" description="Low complexity" evidence="1">
    <location>
        <begin position="18"/>
        <end position="41"/>
    </location>
</feature>
<comment type="caution">
    <text evidence="2">The sequence shown here is derived from an EMBL/GenBank/DDBJ whole genome shotgun (WGS) entry which is preliminary data.</text>
</comment>
<protein>
    <submittedName>
        <fullName evidence="2">Uncharacterized protein</fullName>
    </submittedName>
</protein>
<organism evidence="2 3">
    <name type="scientific">Aphanomyces invadans</name>
    <dbReference type="NCBI Taxonomy" id="157072"/>
    <lineage>
        <taxon>Eukaryota</taxon>
        <taxon>Sar</taxon>
        <taxon>Stramenopiles</taxon>
        <taxon>Oomycota</taxon>
        <taxon>Saprolegniomycetes</taxon>
        <taxon>Saprolegniales</taxon>
        <taxon>Verrucalvaceae</taxon>
        <taxon>Aphanomyces</taxon>
    </lineage>
</organism>
<keyword evidence="3" id="KW-1185">Reference proteome</keyword>
<dbReference type="EMBL" id="QUSY01000719">
    <property type="protein sequence ID" value="RHY27720.1"/>
    <property type="molecule type" value="Genomic_DNA"/>
</dbReference>